<keyword evidence="1" id="KW-0732">Signal</keyword>
<dbReference type="Proteomes" id="UP000036097">
    <property type="component" value="Unassembled WGS sequence"/>
</dbReference>
<dbReference type="InterPro" id="IPR025711">
    <property type="entry name" value="PepSY"/>
</dbReference>
<feature type="chain" id="PRO_5005252195" description="PepSY domain-containing protein" evidence="1">
    <location>
        <begin position="23"/>
        <end position="91"/>
    </location>
</feature>
<feature type="domain" description="PepSY" evidence="2">
    <location>
        <begin position="10"/>
        <end position="87"/>
    </location>
</feature>
<name>A0A0J1H5N3_9GAMM</name>
<sequence>MKSNIAIMGLVMGSIMAMSAHADPVEPPSAPALTVPKAMRMLQAEGYYDFRKIKVEQDDHEIEIEARNPDGMRVEVELDLFSGRILSVERD</sequence>
<protein>
    <recommendedName>
        <fullName evidence="2">PepSY domain-containing protein</fullName>
    </recommendedName>
</protein>
<proteinExistence type="predicted"/>
<gene>
    <name evidence="3" type="ORF">ABT56_07650</name>
</gene>
<dbReference type="PATRIC" id="fig|1195763.3.peg.1637"/>
<reference evidence="3 4" key="1">
    <citation type="submission" date="2015-05" db="EMBL/GenBank/DDBJ databases">
        <title>Photobacterium galathea sp. nov.</title>
        <authorList>
            <person name="Machado H."/>
            <person name="Gram L."/>
        </authorList>
    </citation>
    <scope>NUCLEOTIDE SEQUENCE [LARGE SCALE GENOMIC DNA]</scope>
    <source>
        <strain evidence="3 4">CGMCC 1.12159</strain>
    </source>
</reference>
<dbReference type="AlphaFoldDB" id="A0A0J1H5N3"/>
<evidence type="ECO:0000256" key="1">
    <source>
        <dbReference type="SAM" id="SignalP"/>
    </source>
</evidence>
<evidence type="ECO:0000313" key="4">
    <source>
        <dbReference type="Proteomes" id="UP000036097"/>
    </source>
</evidence>
<organism evidence="3 4">
    <name type="scientific">Photobacterium aquae</name>
    <dbReference type="NCBI Taxonomy" id="1195763"/>
    <lineage>
        <taxon>Bacteria</taxon>
        <taxon>Pseudomonadati</taxon>
        <taxon>Pseudomonadota</taxon>
        <taxon>Gammaproteobacteria</taxon>
        <taxon>Vibrionales</taxon>
        <taxon>Vibrionaceae</taxon>
        <taxon>Photobacterium</taxon>
    </lineage>
</organism>
<dbReference type="Pfam" id="PF13670">
    <property type="entry name" value="PepSY_2"/>
    <property type="match status" value="1"/>
</dbReference>
<dbReference type="OrthoDB" id="5825281at2"/>
<evidence type="ECO:0000259" key="2">
    <source>
        <dbReference type="Pfam" id="PF13670"/>
    </source>
</evidence>
<evidence type="ECO:0000313" key="3">
    <source>
        <dbReference type="EMBL" id="KLV07011.1"/>
    </source>
</evidence>
<comment type="caution">
    <text evidence="3">The sequence shown here is derived from an EMBL/GenBank/DDBJ whole genome shotgun (WGS) entry which is preliminary data.</text>
</comment>
<dbReference type="EMBL" id="LDOT01000007">
    <property type="protein sequence ID" value="KLV07011.1"/>
    <property type="molecule type" value="Genomic_DNA"/>
</dbReference>
<accession>A0A0J1H5N3</accession>
<feature type="signal peptide" evidence="1">
    <location>
        <begin position="1"/>
        <end position="22"/>
    </location>
</feature>
<dbReference type="STRING" id="1195763.ABT56_07650"/>
<keyword evidence="4" id="KW-1185">Reference proteome</keyword>
<dbReference type="RefSeq" id="WP_047878281.1">
    <property type="nucleotide sequence ID" value="NZ_LDOT01000007.1"/>
</dbReference>